<keyword evidence="9" id="KW-1133">Transmembrane helix</keyword>
<evidence type="ECO:0000256" key="5">
    <source>
        <dbReference type="ARBA" id="ARBA00022967"/>
    </source>
</evidence>
<dbReference type="PANTHER" id="PTHR30612:SF0">
    <property type="entry name" value="CHLOROPLAST PROTEIN-TRANSPORTING ATPASE"/>
    <property type="match status" value="1"/>
</dbReference>
<dbReference type="PANTHER" id="PTHR30612">
    <property type="entry name" value="SECA INNER MEMBRANE COMPONENT OF SEC PROTEIN SECRETION SYSTEM"/>
    <property type="match status" value="1"/>
</dbReference>
<proteinExistence type="predicted"/>
<dbReference type="SUPFAM" id="SSF52540">
    <property type="entry name" value="P-loop containing nucleoside triphosphate hydrolases"/>
    <property type="match status" value="2"/>
</dbReference>
<evidence type="ECO:0000256" key="1">
    <source>
        <dbReference type="ARBA" id="ARBA00022448"/>
    </source>
</evidence>
<evidence type="ECO:0000256" key="3">
    <source>
        <dbReference type="ARBA" id="ARBA00022840"/>
    </source>
</evidence>
<evidence type="ECO:0000256" key="2">
    <source>
        <dbReference type="ARBA" id="ARBA00022741"/>
    </source>
</evidence>
<dbReference type="InterPro" id="IPR014018">
    <property type="entry name" value="SecA_motor_DEAD"/>
</dbReference>
<dbReference type="InterPro" id="IPR027417">
    <property type="entry name" value="P-loop_NTPase"/>
</dbReference>
<dbReference type="Pfam" id="PF07517">
    <property type="entry name" value="SecA_DEAD"/>
    <property type="match status" value="1"/>
</dbReference>
<keyword evidence="3" id="KW-0067">ATP-binding</keyword>
<dbReference type="InterPro" id="IPR000185">
    <property type="entry name" value="SecA"/>
</dbReference>
<evidence type="ECO:0000259" key="10">
    <source>
        <dbReference type="PROSITE" id="PS51196"/>
    </source>
</evidence>
<evidence type="ECO:0000256" key="4">
    <source>
        <dbReference type="ARBA" id="ARBA00022927"/>
    </source>
</evidence>
<keyword evidence="2" id="KW-0547">Nucleotide-binding</keyword>
<feature type="domain" description="SecA family profile" evidence="10">
    <location>
        <begin position="367"/>
        <end position="1179"/>
    </location>
</feature>
<keyword evidence="6" id="KW-0811">Translocation</keyword>
<gene>
    <name evidence="11" type="ORF">M9Y10_041326</name>
</gene>
<evidence type="ECO:0000256" key="7">
    <source>
        <dbReference type="ARBA" id="ARBA00023136"/>
    </source>
</evidence>
<evidence type="ECO:0000256" key="8">
    <source>
        <dbReference type="SAM" id="MobiDB-lite"/>
    </source>
</evidence>
<sequence>MPLLDPEQQFYFASFKNKQNAASKNLFFLKYLPIASKYMLNNPDTIKAHQSFRNDFLDSINYLNNTFQLDIPSRKEIENLKILDYYNYLYHFFKPSNEIIKGEYFSFQLKTKMRCFEPFFDFSNTHRWYFMNSSFAVLAINDELLSNTNSKDAAALINLEVDVMKALGFTLVLTYHLNSAGKNHNIFFDLVKKEFFSEIHMNLDIHSYDNIQTFDDIIITIYTDIFCDSDYFNYGYFYVYLSFSPKYAVNVEVLNSPKPYLNVFFYSLELKKVFHKAKVEPIHPFVYCEAGFKSDVLEIELCHVPLFNEKLESIAITPSGISKIESAYIMKDDFMEWRGSRVEVLIGDDTTKYVNFSDIHYINPELYVKDTLHVMKTDKESLDTIDRIQSDSREQYNRFKGFVHQKINKFFHTDKMIILRGLTYLSYAVKCFRDFELHRNQLFATFEACTSCLFNDKSPDKGIIYQLETGEGKSIIIQIIAALLALNDKVVHIATSNIHLSNRDYADSYEFFKQLGIKSAVLLHYNELPYISLDNEYVKNSTISRDLYPPEYFRENLFNNSSSMNFSVCGIGEKCEEISTDVKIVFSTFINFEALYLKMMESWSPSYVGRYFNKCSLVIDEADTILIDELTNGTILSRPMLSNASEILPYIYKRRMEKADPQILLKEVKDQWPECSDMNIDDIEKMYKEIDLVNTPEFVNGKKYSIETVKDPKGRKPKSQSMFDFQQGLSKVINFQNEIKNYLIDKITKKQKEKEAKEAQAVTQLSEEEIRREFQNYKEDDNIAIPENEVQEIIDEDIRERERIERETDPNLLFIQSQTEQQEEEEEERQDSPVPTIQHEPEATQPEQSTQNNQNQPEQNTQNNLNQPEQNTQNNLNQPEQNLENNLNQPEQNTQNNLNQPEQKKMIVYDKKVIVPFDYDNKGVLEPNKEFSGFVQQFIAIKEMINNPEENKNMVIKDISLNYLYVSHPIFVKLYKNVCGFTGTVGNNFDEAVLKEQYGLKTFKIPRNKPSLRVQLPTILCRTLEERNRKILEDVLTYHQAKIPVLVVFQDLTEIRIITDLFHQYGLQYINVFDGRSEKDKPEELAGLDGAISFGTNFCGRGTDIKFKGKPLHVIVSFYSRNVRVMFQAYGRTARQGNEGTCRVICIASQYIRPVEFLKKNDMEAVLQEFILKNNKQADFIEHYRNIFDWLFSNTVGKQSFDHEDAKKLKESRINVNRIKACNYKYPICMSIDTFLSIQSQKIFSLYNCPNSKFTWRLFIRYIREMILESWSLLVDEVERNYFISNDNTIRAKYPSYEEYLNVKMRHLYKKIAQYIPVKKKKDIVSTYIGIYEKVIDTWTPKFDSLFNNKYLIKKRSCFSRSFISINFGFMPFSLMDKSGSKINSFDWNSRNSYIRDPELSYLRLQGNGKPSVLASITEKVDGLFDTICSTINAVIGGFIGLRFFMRRTLAGIEIGVCVDFDISNIDKETLGPNCLIDKDPLFLFTIQIKSLTPIFAGILIIVLVFAAKLSTLIFDNITKIIRKFVNMGVKLTVITAIRLLATKGLKSQIDKLIKNIIDVLSAKLVIQIANIGKYDAPLADKFRNFSAIFIRNECSSISEQLLNILGRCFILNAGVRSLFTDIFPLSGLLRIAFVLVLSLIAFFINFRNRRAIKNNKQLSEKEEAKNSEKDLFSSKKFNIEAKTDQFEKNSDPQAALQNNEAIINSLYPDT</sequence>
<keyword evidence="7 9" id="KW-0472">Membrane</keyword>
<dbReference type="InterPro" id="IPR044722">
    <property type="entry name" value="SecA_SF2_C"/>
</dbReference>
<dbReference type="Pfam" id="PF21090">
    <property type="entry name" value="P-loop_SecA"/>
    <property type="match status" value="1"/>
</dbReference>
<protein>
    <recommendedName>
        <fullName evidence="10">SecA family profile domain-containing protein</fullName>
    </recommendedName>
</protein>
<name>A0ABR2K412_9EUKA</name>
<dbReference type="Proteomes" id="UP001470230">
    <property type="component" value="Unassembled WGS sequence"/>
</dbReference>
<organism evidence="11 12">
    <name type="scientific">Tritrichomonas musculus</name>
    <dbReference type="NCBI Taxonomy" id="1915356"/>
    <lineage>
        <taxon>Eukaryota</taxon>
        <taxon>Metamonada</taxon>
        <taxon>Parabasalia</taxon>
        <taxon>Tritrichomonadida</taxon>
        <taxon>Tritrichomonadidae</taxon>
        <taxon>Tritrichomonas</taxon>
    </lineage>
</organism>
<feature type="region of interest" description="Disordered" evidence="8">
    <location>
        <begin position="805"/>
        <end position="902"/>
    </location>
</feature>
<feature type="transmembrane region" description="Helical" evidence="9">
    <location>
        <begin position="1626"/>
        <end position="1647"/>
    </location>
</feature>
<dbReference type="EMBL" id="JAPFFF010000007">
    <property type="protein sequence ID" value="KAK8885869.1"/>
    <property type="molecule type" value="Genomic_DNA"/>
</dbReference>
<dbReference type="Gene3D" id="3.90.1440.10">
    <property type="entry name" value="SecA, preprotein cross-linking domain"/>
    <property type="match status" value="1"/>
</dbReference>
<dbReference type="Gene3D" id="3.40.50.300">
    <property type="entry name" value="P-loop containing nucleotide triphosphate hydrolases"/>
    <property type="match status" value="3"/>
</dbReference>
<feature type="transmembrane region" description="Helical" evidence="9">
    <location>
        <begin position="1495"/>
        <end position="1515"/>
    </location>
</feature>
<dbReference type="PROSITE" id="PS51196">
    <property type="entry name" value="SECA_MOTOR_DEAD"/>
    <property type="match status" value="1"/>
</dbReference>
<keyword evidence="4" id="KW-0653">Protein transport</keyword>
<keyword evidence="12" id="KW-1185">Reference proteome</keyword>
<evidence type="ECO:0000256" key="9">
    <source>
        <dbReference type="SAM" id="Phobius"/>
    </source>
</evidence>
<evidence type="ECO:0000313" key="12">
    <source>
        <dbReference type="Proteomes" id="UP001470230"/>
    </source>
</evidence>
<keyword evidence="1" id="KW-0813">Transport</keyword>
<keyword evidence="9" id="KW-0812">Transmembrane</keyword>
<comment type="caution">
    <text evidence="11">The sequence shown here is derived from an EMBL/GenBank/DDBJ whole genome shotgun (WGS) entry which is preliminary data.</text>
</comment>
<reference evidence="11 12" key="1">
    <citation type="submission" date="2024-04" db="EMBL/GenBank/DDBJ databases">
        <title>Tritrichomonas musculus Genome.</title>
        <authorList>
            <person name="Alves-Ferreira E."/>
            <person name="Grigg M."/>
            <person name="Lorenzi H."/>
            <person name="Galac M."/>
        </authorList>
    </citation>
    <scope>NUCLEOTIDE SEQUENCE [LARGE SCALE GENOMIC DNA]</scope>
    <source>
        <strain evidence="11 12">EAF2021</strain>
    </source>
</reference>
<evidence type="ECO:0000313" key="11">
    <source>
        <dbReference type="EMBL" id="KAK8885869.1"/>
    </source>
</evidence>
<evidence type="ECO:0000256" key="6">
    <source>
        <dbReference type="ARBA" id="ARBA00023010"/>
    </source>
</evidence>
<dbReference type="InterPro" id="IPR011115">
    <property type="entry name" value="SecA_DEAD"/>
</dbReference>
<accession>A0ABR2K412</accession>
<keyword evidence="5" id="KW-1278">Translocase</keyword>
<feature type="compositionally biased region" description="Low complexity" evidence="8">
    <location>
        <begin position="844"/>
        <end position="901"/>
    </location>
</feature>